<dbReference type="EMBL" id="JAPDFL010000001">
    <property type="protein sequence ID" value="MCW1930811.1"/>
    <property type="molecule type" value="Genomic_DNA"/>
</dbReference>
<proteinExistence type="predicted"/>
<sequence>MPHEWMFRTLENLQNYARLHGMEKLVEHLDQGRLLAELEIANQGPVPPREHLH</sequence>
<accession>A0ABT3GTE1</accession>
<gene>
    <name evidence="1" type="ORF">OKW52_00630</name>
</gene>
<name>A0ABT3GTE1_9RHOB</name>
<evidence type="ECO:0000313" key="2">
    <source>
        <dbReference type="Proteomes" id="UP001208938"/>
    </source>
</evidence>
<protein>
    <submittedName>
        <fullName evidence="1">Uncharacterized protein</fullName>
    </submittedName>
</protein>
<dbReference type="Proteomes" id="UP001208938">
    <property type="component" value="Unassembled WGS sequence"/>
</dbReference>
<organism evidence="1 2">
    <name type="scientific">Pararhodobacter zhoushanensis</name>
    <dbReference type="NCBI Taxonomy" id="2479545"/>
    <lineage>
        <taxon>Bacteria</taxon>
        <taxon>Pseudomonadati</taxon>
        <taxon>Pseudomonadota</taxon>
        <taxon>Alphaproteobacteria</taxon>
        <taxon>Rhodobacterales</taxon>
        <taxon>Paracoccaceae</taxon>
        <taxon>Pararhodobacter</taxon>
    </lineage>
</organism>
<reference evidence="1 2" key="1">
    <citation type="submission" date="2022-10" db="EMBL/GenBank/DDBJ databases">
        <title>Pararhodobacter sp. nov., isolated from marine algae.</title>
        <authorList>
            <person name="Choi B.J."/>
            <person name="Kim J.M."/>
            <person name="Lee J.K."/>
            <person name="Choi D.G."/>
            <person name="Jeon C.O."/>
        </authorList>
    </citation>
    <scope>NUCLEOTIDE SEQUENCE [LARGE SCALE GENOMIC DNA]</scope>
    <source>
        <strain evidence="1 2">ZQ420</strain>
    </source>
</reference>
<keyword evidence="2" id="KW-1185">Reference proteome</keyword>
<evidence type="ECO:0000313" key="1">
    <source>
        <dbReference type="EMBL" id="MCW1930811.1"/>
    </source>
</evidence>
<dbReference type="RefSeq" id="WP_264503984.1">
    <property type="nucleotide sequence ID" value="NZ_JAPDFL010000001.1"/>
</dbReference>
<comment type="caution">
    <text evidence="1">The sequence shown here is derived from an EMBL/GenBank/DDBJ whole genome shotgun (WGS) entry which is preliminary data.</text>
</comment>